<evidence type="ECO:0000256" key="1">
    <source>
        <dbReference type="ARBA" id="ARBA00006477"/>
    </source>
</evidence>
<evidence type="ECO:0000259" key="5">
    <source>
        <dbReference type="Pfam" id="PF18317"/>
    </source>
</evidence>
<accession>A0A1E3B6B8</accession>
<dbReference type="Gene3D" id="3.40.50.300">
    <property type="entry name" value="P-loop containing nucleotide triphosphate hydrolases"/>
    <property type="match status" value="1"/>
</dbReference>
<dbReference type="InterPro" id="IPR046346">
    <property type="entry name" value="Aminoacid_DH-like_N_sf"/>
</dbReference>
<dbReference type="CDD" id="cd00502">
    <property type="entry name" value="DHQase_I"/>
    <property type="match status" value="1"/>
</dbReference>
<feature type="domain" description="Quinate/shikimate 5-dehydrogenase/glutamyl-tRNA reductase" evidence="3">
    <location>
        <begin position="608"/>
        <end position="653"/>
    </location>
</feature>
<dbReference type="Gene3D" id="3.20.20.70">
    <property type="entry name" value="Aldolase class I"/>
    <property type="match status" value="1"/>
</dbReference>
<evidence type="ECO:0000259" key="3">
    <source>
        <dbReference type="Pfam" id="PF01488"/>
    </source>
</evidence>
<comment type="caution">
    <text evidence="6">The sequence shown here is derived from an EMBL/GenBank/DDBJ whole genome shotgun (WGS) entry which is preliminary data.</text>
</comment>
<dbReference type="InterPro" id="IPR036291">
    <property type="entry name" value="NAD(P)-bd_dom_sf"/>
</dbReference>
<dbReference type="InterPro" id="IPR006151">
    <property type="entry name" value="Shikm_DH/Glu-tRNA_Rdtase"/>
</dbReference>
<sequence>MNLRNGEDTHRKIDTDASLVLVGIRGCGKRSLGFVAATALKRRFITEDHYFREVTGQTRQEFLKLHGSQEFQRRDIEVLKMMLDKHRKHCVIECGLGSLTRPVQEHLRLYCAMNPVVYLVRDIRHIQNLLGLEDQSVRLLREGDSLHRTCSNFEFYNIEDRSSVAAQSDEGSPDRRSANYSFKLKEVKEDFTRFVHLVTGANANHSSYDSPFVLLETPPELRSYTHAIFIRLSDLIEEVIDLAELESGGDAIELCVDRWGPDMANTLSQQVSLLRRNARTPILLSVDTSSSGIAQDDDTSVYFDILEHGLRLAVEYLAVDVGQNQAQVRNTIRNRGTTKIVGQYVFEPSSDVTWEDDECLSRYLQVEQLDCQLVRVLRVATEREDNAAVVKFKNRVQTLPGTHPPLIAYNIGRLGRTSQVFNSILTSVDHPAIKRTTNNERDPQITSRDAVQALYQSYILDPLQFCILGAHVGYSLSPAMHNAAFRHCGMNHTYRIPESPSLAVLEQLGRDPNFGGSSVVQPWREQVYQKLASKSRHAEAIGAINTVMPLRGRADGTMFPLQEQASRRNQAGPVLGWYGENTDWVGIMTCINRNLSPRNAISPLKTTGLVIGAGGMARSAIYAMLRVGCRKIFIYNRTLSRAEEVARHFNSWASSQSDSPDVVRILRSTEDEWPSDACPPCLIASCVPADPDMGEPANFEMPTQWLGSPTGGVILELAYKPLNTPLLRQMRRIRSKTGRAWVLVDGLDNVLEQGIAQFELMTGRKAPRRLMTWEVLRNYVGENGPFDEKTIQSRLDGVISGNDM</sequence>
<dbReference type="SUPFAM" id="SSF52540">
    <property type="entry name" value="P-loop containing nucleoside triphosphate hydrolases"/>
    <property type="match status" value="1"/>
</dbReference>
<dbReference type="Gene3D" id="3.40.50.10860">
    <property type="entry name" value="Leucine Dehydrogenase, chain A, domain 1"/>
    <property type="match status" value="1"/>
</dbReference>
<evidence type="ECO:0000256" key="2">
    <source>
        <dbReference type="ARBA" id="ARBA00009349"/>
    </source>
</evidence>
<dbReference type="Pfam" id="PF01487">
    <property type="entry name" value="DHquinase_I"/>
    <property type="match status" value="1"/>
</dbReference>
<dbReference type="InterPro" id="IPR013708">
    <property type="entry name" value="Shikimate_DH-bd_N"/>
</dbReference>
<evidence type="ECO:0000313" key="6">
    <source>
        <dbReference type="EMBL" id="ODM15946.1"/>
    </source>
</evidence>
<dbReference type="FunFam" id="3.20.20.70:FF:000260">
    <property type="entry name" value="Quinate repressor protein"/>
    <property type="match status" value="1"/>
</dbReference>
<dbReference type="GO" id="GO:0004764">
    <property type="term" value="F:shikimate 3-dehydrogenase (NADP+) activity"/>
    <property type="evidence" value="ECO:0007669"/>
    <property type="project" value="InterPro"/>
</dbReference>
<dbReference type="Pfam" id="PF01202">
    <property type="entry name" value="SKI"/>
    <property type="match status" value="1"/>
</dbReference>
<comment type="similarity">
    <text evidence="1">In the 2nd section; belongs to the type-I 3-dehydroquinase family.</text>
</comment>
<dbReference type="InterPro" id="IPR001381">
    <property type="entry name" value="DHquinase_I"/>
</dbReference>
<dbReference type="SUPFAM" id="SSF51735">
    <property type="entry name" value="NAD(P)-binding Rossmann-fold domains"/>
    <property type="match status" value="1"/>
</dbReference>
<dbReference type="EMBL" id="JXNT01000014">
    <property type="protein sequence ID" value="ODM15946.1"/>
    <property type="molecule type" value="Genomic_DNA"/>
</dbReference>
<feature type="domain" description="SDH C-terminal" evidence="5">
    <location>
        <begin position="751"/>
        <end position="771"/>
    </location>
</feature>
<protein>
    <submittedName>
        <fullName evidence="6">Uncharacterized protein</fullName>
    </submittedName>
</protein>
<dbReference type="PANTHER" id="PTHR21090">
    <property type="entry name" value="AROM/DEHYDROQUINATE SYNTHASE"/>
    <property type="match status" value="1"/>
</dbReference>
<organism evidence="6 7">
    <name type="scientific">Aspergillus cristatus</name>
    <name type="common">Chinese Fuzhuan brick tea-fermentation fungus</name>
    <name type="synonym">Eurotium cristatum</name>
    <dbReference type="NCBI Taxonomy" id="573508"/>
    <lineage>
        <taxon>Eukaryota</taxon>
        <taxon>Fungi</taxon>
        <taxon>Dikarya</taxon>
        <taxon>Ascomycota</taxon>
        <taxon>Pezizomycotina</taxon>
        <taxon>Eurotiomycetes</taxon>
        <taxon>Eurotiomycetidae</taxon>
        <taxon>Eurotiales</taxon>
        <taxon>Aspergillaceae</taxon>
        <taxon>Aspergillus</taxon>
        <taxon>Aspergillus subgen. Aspergillus</taxon>
    </lineage>
</organism>
<proteinExistence type="inferred from homology"/>
<dbReference type="GO" id="GO:0009423">
    <property type="term" value="P:chorismate biosynthetic process"/>
    <property type="evidence" value="ECO:0007669"/>
    <property type="project" value="TreeGrafter"/>
</dbReference>
<dbReference type="STRING" id="573508.A0A1E3B6B8"/>
<dbReference type="GO" id="GO:0003866">
    <property type="term" value="F:3-phosphoshikimate 1-carboxyvinyltransferase activity"/>
    <property type="evidence" value="ECO:0007669"/>
    <property type="project" value="TreeGrafter"/>
</dbReference>
<keyword evidence="7" id="KW-1185">Reference proteome</keyword>
<dbReference type="OrthoDB" id="4415835at2759"/>
<name>A0A1E3B6B8_ASPCR</name>
<dbReference type="Pfam" id="PF08501">
    <property type="entry name" value="Shikimate_dh_N"/>
    <property type="match status" value="1"/>
</dbReference>
<dbReference type="Proteomes" id="UP000094569">
    <property type="component" value="Unassembled WGS sequence"/>
</dbReference>
<dbReference type="InterPro" id="IPR013785">
    <property type="entry name" value="Aldolase_TIM"/>
</dbReference>
<comment type="similarity">
    <text evidence="2">In the N-terminal section; belongs to the shikimate kinase family.</text>
</comment>
<gene>
    <name evidence="6" type="ORF">SI65_08787</name>
</gene>
<dbReference type="VEuPathDB" id="FungiDB:SI65_08787"/>
<dbReference type="CDD" id="cd01065">
    <property type="entry name" value="NAD_bind_Shikimate_DH"/>
    <property type="match status" value="1"/>
</dbReference>
<dbReference type="Pfam" id="PF01488">
    <property type="entry name" value="Shikimate_DH"/>
    <property type="match status" value="1"/>
</dbReference>
<evidence type="ECO:0000313" key="7">
    <source>
        <dbReference type="Proteomes" id="UP000094569"/>
    </source>
</evidence>
<dbReference type="InterPro" id="IPR041121">
    <property type="entry name" value="SDH_C"/>
</dbReference>
<dbReference type="SUPFAM" id="SSF51569">
    <property type="entry name" value="Aldolase"/>
    <property type="match status" value="1"/>
</dbReference>
<evidence type="ECO:0000259" key="4">
    <source>
        <dbReference type="Pfam" id="PF08501"/>
    </source>
</evidence>
<dbReference type="Gene3D" id="3.40.50.720">
    <property type="entry name" value="NAD(P)-binding Rossmann-like Domain"/>
    <property type="match status" value="1"/>
</dbReference>
<dbReference type="SUPFAM" id="SSF53223">
    <property type="entry name" value="Aminoacid dehydrogenase-like, N-terminal domain"/>
    <property type="match status" value="1"/>
</dbReference>
<dbReference type="FunFam" id="3.40.50.720:FF:000386">
    <property type="entry name" value="Quinate repressor protein"/>
    <property type="match status" value="1"/>
</dbReference>
<dbReference type="AlphaFoldDB" id="A0A1E3B6B8"/>
<dbReference type="InterPro" id="IPR027417">
    <property type="entry name" value="P-loop_NTPase"/>
</dbReference>
<dbReference type="GO" id="GO:0003855">
    <property type="term" value="F:3-dehydroquinate dehydratase activity"/>
    <property type="evidence" value="ECO:0007669"/>
    <property type="project" value="InterPro"/>
</dbReference>
<feature type="domain" description="Shikimate dehydrogenase substrate binding N-terminal" evidence="4">
    <location>
        <begin position="467"/>
        <end position="547"/>
    </location>
</feature>
<dbReference type="Pfam" id="PF18317">
    <property type="entry name" value="SDH_C"/>
    <property type="match status" value="1"/>
</dbReference>
<reference evidence="6 7" key="1">
    <citation type="journal article" date="2016" name="BMC Genomics">
        <title>Comparative genomic and transcriptomic analyses of the Fuzhuan brick tea-fermentation fungus Aspergillus cristatus.</title>
        <authorList>
            <person name="Ge Y."/>
            <person name="Wang Y."/>
            <person name="Liu Y."/>
            <person name="Tan Y."/>
            <person name="Ren X."/>
            <person name="Zhang X."/>
            <person name="Hyde K.D."/>
            <person name="Liu Y."/>
            <person name="Liu Z."/>
        </authorList>
    </citation>
    <scope>NUCLEOTIDE SEQUENCE [LARGE SCALE GENOMIC DNA]</scope>
    <source>
        <strain evidence="6 7">GZAAS20.1005</strain>
    </source>
</reference>
<dbReference type="InterPro" id="IPR031322">
    <property type="entry name" value="Shikimate/glucono_kinase"/>
</dbReference>
<dbReference type="PANTHER" id="PTHR21090:SF17">
    <property type="entry name" value="QUINATE REPRESSOR PROTEIN"/>
    <property type="match status" value="1"/>
</dbReference>